<reference evidence="4" key="1">
    <citation type="journal article" date="2015" name="Nat. Genet.">
        <title>The genome and transcriptome of the zoonotic hookworm Ancylostoma ceylanicum identify infection-specific gene families.</title>
        <authorList>
            <person name="Schwarz E.M."/>
            <person name="Hu Y."/>
            <person name="Antoshechkin I."/>
            <person name="Miller M.M."/>
            <person name="Sternberg P.W."/>
            <person name="Aroian R.V."/>
        </authorList>
    </citation>
    <scope>NUCLEOTIDE SEQUENCE</scope>
    <source>
        <strain evidence="4">HY135</strain>
    </source>
</reference>
<evidence type="ECO:0000256" key="2">
    <source>
        <dbReference type="SAM" id="Phobius"/>
    </source>
</evidence>
<keyword evidence="4" id="KW-1185">Reference proteome</keyword>
<evidence type="ECO:0000313" key="3">
    <source>
        <dbReference type="EMBL" id="EYC35017.1"/>
    </source>
</evidence>
<comment type="caution">
    <text evidence="3">The sequence shown here is derived from an EMBL/GenBank/DDBJ whole genome shotgun (WGS) entry which is preliminary data.</text>
</comment>
<dbReference type="Proteomes" id="UP000024635">
    <property type="component" value="Unassembled WGS sequence"/>
</dbReference>
<accession>A0A016W6V7</accession>
<keyword evidence="2" id="KW-0812">Transmembrane</keyword>
<keyword evidence="2" id="KW-0472">Membrane</keyword>
<feature type="non-terminal residue" evidence="3">
    <location>
        <position position="55"/>
    </location>
</feature>
<evidence type="ECO:0000313" key="4">
    <source>
        <dbReference type="Proteomes" id="UP000024635"/>
    </source>
</evidence>
<sequence>FSASYLILYAVIAIVCITAFLIIWRHRKREPKREESPADERLLEEEHPNTLSKSQ</sequence>
<dbReference type="AlphaFoldDB" id="A0A016W6V7"/>
<organism evidence="3 4">
    <name type="scientific">Ancylostoma ceylanicum</name>
    <dbReference type="NCBI Taxonomy" id="53326"/>
    <lineage>
        <taxon>Eukaryota</taxon>
        <taxon>Metazoa</taxon>
        <taxon>Ecdysozoa</taxon>
        <taxon>Nematoda</taxon>
        <taxon>Chromadorea</taxon>
        <taxon>Rhabditida</taxon>
        <taxon>Rhabditina</taxon>
        <taxon>Rhabditomorpha</taxon>
        <taxon>Strongyloidea</taxon>
        <taxon>Ancylostomatidae</taxon>
        <taxon>Ancylostomatinae</taxon>
        <taxon>Ancylostoma</taxon>
    </lineage>
</organism>
<evidence type="ECO:0000256" key="1">
    <source>
        <dbReference type="SAM" id="MobiDB-lite"/>
    </source>
</evidence>
<name>A0A016W6V7_9BILA</name>
<feature type="region of interest" description="Disordered" evidence="1">
    <location>
        <begin position="29"/>
        <end position="55"/>
    </location>
</feature>
<keyword evidence="2" id="KW-1133">Transmembrane helix</keyword>
<protein>
    <submittedName>
        <fullName evidence="3">Uncharacterized protein</fullName>
    </submittedName>
</protein>
<proteinExistence type="predicted"/>
<dbReference type="EMBL" id="JARK01000791">
    <property type="protein sequence ID" value="EYC35017.1"/>
    <property type="molecule type" value="Genomic_DNA"/>
</dbReference>
<feature type="compositionally biased region" description="Basic and acidic residues" evidence="1">
    <location>
        <begin position="31"/>
        <end position="48"/>
    </location>
</feature>
<gene>
    <name evidence="3" type="primary">Acey_s1192.g3743</name>
    <name evidence="3" type="ORF">Y032_1192g3743</name>
</gene>
<feature type="transmembrane region" description="Helical" evidence="2">
    <location>
        <begin position="6"/>
        <end position="24"/>
    </location>
</feature>